<protein>
    <submittedName>
        <fullName evidence="3">ABC-type transport auxiliary lipoprotein family protein</fullName>
    </submittedName>
</protein>
<evidence type="ECO:0000256" key="1">
    <source>
        <dbReference type="SAM" id="MobiDB-lite"/>
    </source>
</evidence>
<feature type="domain" description="ABC-type transport auxiliary lipoprotein component" evidence="2">
    <location>
        <begin position="20"/>
        <end position="190"/>
    </location>
</feature>
<proteinExistence type="predicted"/>
<dbReference type="InterPro" id="IPR005586">
    <property type="entry name" value="ABC_trans_aux"/>
</dbReference>
<feature type="region of interest" description="Disordered" evidence="1">
    <location>
        <begin position="131"/>
        <end position="158"/>
    </location>
</feature>
<keyword evidence="4" id="KW-1185">Reference proteome</keyword>
<accession>A0AAW9SLZ4</accession>
<name>A0AAW9SLZ4_9RHOB</name>
<organism evidence="3 4">
    <name type="scientific">Ponticoccus litoralis</name>
    <dbReference type="NCBI Taxonomy" id="422297"/>
    <lineage>
        <taxon>Bacteria</taxon>
        <taxon>Pseudomonadati</taxon>
        <taxon>Pseudomonadota</taxon>
        <taxon>Alphaproteobacteria</taxon>
        <taxon>Rhodobacterales</taxon>
        <taxon>Roseobacteraceae</taxon>
        <taxon>Ponticoccus</taxon>
    </lineage>
</organism>
<dbReference type="RefSeq" id="WP_347167059.1">
    <property type="nucleotide sequence ID" value="NZ_JBDNCH010000002.1"/>
</dbReference>
<dbReference type="Gene3D" id="3.40.50.10610">
    <property type="entry name" value="ABC-type transport auxiliary lipoprotein component"/>
    <property type="match status" value="1"/>
</dbReference>
<dbReference type="SUPFAM" id="SSF159594">
    <property type="entry name" value="XCC0632-like"/>
    <property type="match status" value="1"/>
</dbReference>
<gene>
    <name evidence="3" type="ORF">ABFB10_14620</name>
</gene>
<evidence type="ECO:0000313" key="3">
    <source>
        <dbReference type="EMBL" id="MEN9062044.1"/>
    </source>
</evidence>
<evidence type="ECO:0000259" key="2">
    <source>
        <dbReference type="Pfam" id="PF03886"/>
    </source>
</evidence>
<evidence type="ECO:0000313" key="4">
    <source>
        <dbReference type="Proteomes" id="UP001428774"/>
    </source>
</evidence>
<reference evidence="3 4" key="1">
    <citation type="submission" date="2024-05" db="EMBL/GenBank/DDBJ databases">
        <title>Genome sequence of Ponticoccus litoralis KCCM 90028.</title>
        <authorList>
            <person name="Kim J.M."/>
            <person name="Lee J.K."/>
            <person name="Choi B.J."/>
            <person name="Bayburt H."/>
            <person name="Baek J.H."/>
            <person name="Jeon C.O."/>
        </authorList>
    </citation>
    <scope>NUCLEOTIDE SEQUENCE [LARGE SCALE GENOMIC DNA]</scope>
    <source>
        <strain evidence="3 4">KCCM 90028</strain>
    </source>
</reference>
<sequence length="195" mass="20893">MVALTLAACGTSGPQYLVETPASDLRVRARVPTMVVRTVSLPSYAADEAIAFQAEDGSVQMMNKGLWADEPERATTLAITRHLNTMTSAKVAPDPRPLPQPAIGVLDIRVETFIATRQRSFRMSGQYFLGSETPDPIVPDDPDKDPIERPAPLSDKARNFDLQIPLTGPGPGAIATAQAAALKSLAEAIARDMAR</sequence>
<dbReference type="AlphaFoldDB" id="A0AAW9SLZ4"/>
<comment type="caution">
    <text evidence="3">The sequence shown here is derived from an EMBL/GenBank/DDBJ whole genome shotgun (WGS) entry which is preliminary data.</text>
</comment>
<dbReference type="Pfam" id="PF03886">
    <property type="entry name" value="ABC_trans_aux"/>
    <property type="match status" value="1"/>
</dbReference>
<dbReference type="Proteomes" id="UP001428774">
    <property type="component" value="Unassembled WGS sequence"/>
</dbReference>
<dbReference type="EMBL" id="JBDNCH010000002">
    <property type="protein sequence ID" value="MEN9062044.1"/>
    <property type="molecule type" value="Genomic_DNA"/>
</dbReference>
<keyword evidence="3" id="KW-0449">Lipoprotein</keyword>